<protein>
    <submittedName>
        <fullName evidence="1">Katanin p60 ATPase-containing subunit A-like 2</fullName>
    </submittedName>
</protein>
<dbReference type="Proteomes" id="UP001266305">
    <property type="component" value="Unassembled WGS sequence"/>
</dbReference>
<dbReference type="EMBL" id="JASSZA010000014">
    <property type="protein sequence ID" value="KAK2094388.1"/>
    <property type="molecule type" value="Genomic_DNA"/>
</dbReference>
<dbReference type="InterPro" id="IPR027417">
    <property type="entry name" value="P-loop_NTPase"/>
</dbReference>
<dbReference type="Gene3D" id="1.10.8.60">
    <property type="match status" value="1"/>
</dbReference>
<name>A0ABQ9UCN5_SAGOE</name>
<proteinExistence type="predicted"/>
<dbReference type="Gene3D" id="3.40.50.300">
    <property type="entry name" value="P-loop containing nucleotide triphosphate hydrolases"/>
    <property type="match status" value="1"/>
</dbReference>
<reference evidence="1 2" key="1">
    <citation type="submission" date="2023-05" db="EMBL/GenBank/DDBJ databases">
        <title>B98-5 Cell Line De Novo Hybrid Assembly: An Optical Mapping Approach.</title>
        <authorList>
            <person name="Kananen K."/>
            <person name="Auerbach J.A."/>
            <person name="Kautto E."/>
            <person name="Blachly J.S."/>
        </authorList>
    </citation>
    <scope>NUCLEOTIDE SEQUENCE [LARGE SCALE GENOMIC DNA]</scope>
    <source>
        <strain evidence="1">B95-8</strain>
        <tissue evidence="1">Cell line</tissue>
    </source>
</reference>
<accession>A0ABQ9UCN5</accession>
<evidence type="ECO:0000313" key="1">
    <source>
        <dbReference type="EMBL" id="KAK2094388.1"/>
    </source>
</evidence>
<sequence>ELDCAMLRRLEKRILVDLPSQEARQAMIHHWLPPVSKSRALELRTELEYSLLSQ</sequence>
<evidence type="ECO:0000313" key="2">
    <source>
        <dbReference type="Proteomes" id="UP001266305"/>
    </source>
</evidence>
<comment type="caution">
    <text evidence="1">The sequence shown here is derived from an EMBL/GenBank/DDBJ whole genome shotgun (WGS) entry which is preliminary data.</text>
</comment>
<keyword evidence="2" id="KW-1185">Reference proteome</keyword>
<feature type="non-terminal residue" evidence="1">
    <location>
        <position position="1"/>
    </location>
</feature>
<gene>
    <name evidence="1" type="primary">KATNAL2</name>
    <name evidence="1" type="ORF">P7K49_028126</name>
</gene>
<organism evidence="1 2">
    <name type="scientific">Saguinus oedipus</name>
    <name type="common">Cotton-top tamarin</name>
    <name type="synonym">Oedipomidas oedipus</name>
    <dbReference type="NCBI Taxonomy" id="9490"/>
    <lineage>
        <taxon>Eukaryota</taxon>
        <taxon>Metazoa</taxon>
        <taxon>Chordata</taxon>
        <taxon>Craniata</taxon>
        <taxon>Vertebrata</taxon>
        <taxon>Euteleostomi</taxon>
        <taxon>Mammalia</taxon>
        <taxon>Eutheria</taxon>
        <taxon>Euarchontoglires</taxon>
        <taxon>Primates</taxon>
        <taxon>Haplorrhini</taxon>
        <taxon>Platyrrhini</taxon>
        <taxon>Cebidae</taxon>
        <taxon>Callitrichinae</taxon>
        <taxon>Saguinus</taxon>
    </lineage>
</organism>
<feature type="non-terminal residue" evidence="1">
    <location>
        <position position="54"/>
    </location>
</feature>